<dbReference type="PANTHER" id="PTHR46066:SF2">
    <property type="entry name" value="CHITINASE DOMAIN-CONTAINING PROTEIN 1"/>
    <property type="match status" value="1"/>
</dbReference>
<organism evidence="6 7">
    <name type="scientific">Longivirga aurantiaca</name>
    <dbReference type="NCBI Taxonomy" id="1837743"/>
    <lineage>
        <taxon>Bacteria</taxon>
        <taxon>Bacillati</taxon>
        <taxon>Actinomycetota</taxon>
        <taxon>Actinomycetes</taxon>
        <taxon>Sporichthyales</taxon>
        <taxon>Sporichthyaceae</taxon>
        <taxon>Longivirga</taxon>
    </lineage>
</organism>
<dbReference type="InterPro" id="IPR001579">
    <property type="entry name" value="Glyco_hydro_18_chit_AS"/>
</dbReference>
<sequence>MRRRSTGTRRLATLLASALGVGLLGLAVPATTATAADAPPRPIVTGWGYFGSATSASTRAAVANADLMPEVSPFWYVAQDLVSPTVNEARPCPACSPYAANKAAVLTALRDAGVKVLPSITDGMTTKTTPLQMAQVLDDPTRRAALVSSIVALVQANDYDGIDLDFEGFAFYDAVTTWDTTRPDWVTFIGQLSAALHARGKLLSVTTPPIYTDNRTQTSGTKWNDGYWVYDWAGIADKVDRLRIMAYDYSVSGGPIAPLPWVERIVQHAVSVVPSGKVQIGVPAYGRNATVKVNGVSKVVGTCPTNTPANYRDTLSFTAAAAGTAIPSADYISDTINRSAAVRTWSETNAEWQFTYQVRYKGTTSGGAATSCLVYRTGWYDNAASALARAKLVEKYRLRGIAQWNLDGAAPAQWSSLRDYARTLAPSATKVGVYVPSTTTYGTTATVAARATSDGVAVQGARAVLYARTAGTSTWSLVTSATTGSDGRVALQHKVTASTQYKVNVAGAWDRNTGTASDSTSVRTAITLDLSALGVQSGKTVTANVALKPWIKGQTVKRQVLVGSTWTTVATAAADRYGKATFRWAPTTKGKTYQYRIYAVGSGSVRGAYAYFAIKVG</sequence>
<evidence type="ECO:0000256" key="4">
    <source>
        <dbReference type="SAM" id="SignalP"/>
    </source>
</evidence>
<comment type="caution">
    <text evidence="6">The sequence shown here is derived from an EMBL/GenBank/DDBJ whole genome shotgun (WGS) entry which is preliminary data.</text>
</comment>
<dbReference type="RefSeq" id="WP_386768091.1">
    <property type="nucleotide sequence ID" value="NZ_JBHSTI010000008.1"/>
</dbReference>
<evidence type="ECO:0000259" key="5">
    <source>
        <dbReference type="PROSITE" id="PS51910"/>
    </source>
</evidence>
<protein>
    <submittedName>
        <fullName evidence="6">Glycosyl hydrolase family 18 protein</fullName>
    </submittedName>
</protein>
<keyword evidence="2 3" id="KW-0326">Glycosidase</keyword>
<evidence type="ECO:0000313" key="7">
    <source>
        <dbReference type="Proteomes" id="UP001596138"/>
    </source>
</evidence>
<proteinExistence type="predicted"/>
<dbReference type="InterPro" id="IPR029070">
    <property type="entry name" value="Chitinase_insertion_sf"/>
</dbReference>
<evidence type="ECO:0000256" key="3">
    <source>
        <dbReference type="RuleBase" id="RU000489"/>
    </source>
</evidence>
<evidence type="ECO:0000313" key="6">
    <source>
        <dbReference type="EMBL" id="MFC6239216.1"/>
    </source>
</evidence>
<dbReference type="EMBL" id="JBHSTI010000008">
    <property type="protein sequence ID" value="MFC6239216.1"/>
    <property type="molecule type" value="Genomic_DNA"/>
</dbReference>
<feature type="domain" description="GH18" evidence="5">
    <location>
        <begin position="44"/>
        <end position="427"/>
    </location>
</feature>
<dbReference type="Gene3D" id="3.20.20.80">
    <property type="entry name" value="Glycosidases"/>
    <property type="match status" value="1"/>
</dbReference>
<dbReference type="InterPro" id="IPR001223">
    <property type="entry name" value="Glyco_hydro18_cat"/>
</dbReference>
<dbReference type="PROSITE" id="PS51910">
    <property type="entry name" value="GH18_2"/>
    <property type="match status" value="1"/>
</dbReference>
<reference evidence="7" key="1">
    <citation type="journal article" date="2019" name="Int. J. Syst. Evol. Microbiol.">
        <title>The Global Catalogue of Microorganisms (GCM) 10K type strain sequencing project: providing services to taxonomists for standard genome sequencing and annotation.</title>
        <authorList>
            <consortium name="The Broad Institute Genomics Platform"/>
            <consortium name="The Broad Institute Genome Sequencing Center for Infectious Disease"/>
            <person name="Wu L."/>
            <person name="Ma J."/>
        </authorList>
    </citation>
    <scope>NUCLEOTIDE SEQUENCE [LARGE SCALE GENOMIC DNA]</scope>
    <source>
        <strain evidence="7">CGMCC 4.7317</strain>
    </source>
</reference>
<dbReference type="InterPro" id="IPR017853">
    <property type="entry name" value="GH"/>
</dbReference>
<dbReference type="Gene3D" id="3.10.50.10">
    <property type="match status" value="1"/>
</dbReference>
<dbReference type="Pfam" id="PF00704">
    <property type="entry name" value="Glyco_hydro_18"/>
    <property type="match status" value="1"/>
</dbReference>
<dbReference type="PANTHER" id="PTHR46066">
    <property type="entry name" value="CHITINASE DOMAIN-CONTAINING PROTEIN 1 FAMILY MEMBER"/>
    <property type="match status" value="1"/>
</dbReference>
<dbReference type="InterPro" id="IPR011583">
    <property type="entry name" value="Chitinase_II/V-like_cat"/>
</dbReference>
<feature type="signal peptide" evidence="4">
    <location>
        <begin position="1"/>
        <end position="35"/>
    </location>
</feature>
<keyword evidence="4" id="KW-0732">Signal</keyword>
<dbReference type="Proteomes" id="UP001596138">
    <property type="component" value="Unassembled WGS sequence"/>
</dbReference>
<evidence type="ECO:0000256" key="2">
    <source>
        <dbReference type="ARBA" id="ARBA00023295"/>
    </source>
</evidence>
<accession>A0ABW1T399</accession>
<evidence type="ECO:0000256" key="1">
    <source>
        <dbReference type="ARBA" id="ARBA00022801"/>
    </source>
</evidence>
<dbReference type="GO" id="GO:0016787">
    <property type="term" value="F:hydrolase activity"/>
    <property type="evidence" value="ECO:0007669"/>
    <property type="project" value="UniProtKB-KW"/>
</dbReference>
<gene>
    <name evidence="6" type="ORF">ACFQGU_15155</name>
</gene>
<name>A0ABW1T399_9ACTN</name>
<keyword evidence="1 3" id="KW-0378">Hydrolase</keyword>
<dbReference type="SUPFAM" id="SSF51445">
    <property type="entry name" value="(Trans)glycosidases"/>
    <property type="match status" value="1"/>
</dbReference>
<dbReference type="SMART" id="SM00636">
    <property type="entry name" value="Glyco_18"/>
    <property type="match status" value="1"/>
</dbReference>
<keyword evidence="7" id="KW-1185">Reference proteome</keyword>
<dbReference type="PROSITE" id="PS01095">
    <property type="entry name" value="GH18_1"/>
    <property type="match status" value="1"/>
</dbReference>
<feature type="chain" id="PRO_5045418056" evidence="4">
    <location>
        <begin position="36"/>
        <end position="617"/>
    </location>
</feature>